<dbReference type="PROSITE" id="PS50972">
    <property type="entry name" value="PTERIN_BINDING"/>
    <property type="match status" value="1"/>
</dbReference>
<evidence type="ECO:0000256" key="3">
    <source>
        <dbReference type="ARBA" id="ARBA00001956"/>
    </source>
</evidence>
<keyword evidence="16" id="KW-0170">Cobalt</keyword>
<evidence type="ECO:0000256" key="8">
    <source>
        <dbReference type="ARBA" id="ARBA00022603"/>
    </source>
</evidence>
<dbReference type="InterPro" id="IPR036724">
    <property type="entry name" value="Cobalamin-bd_sf"/>
</dbReference>
<evidence type="ECO:0000256" key="13">
    <source>
        <dbReference type="ARBA" id="ARBA00022723"/>
    </source>
</evidence>
<keyword evidence="25" id="KW-1185">Reference proteome</keyword>
<protein>
    <recommendedName>
        <fullName evidence="7">Methionine synthase</fullName>
        <ecNumber evidence="6">2.1.1.13</ecNumber>
    </recommendedName>
    <alternativeName>
        <fullName evidence="18">5-methyltetrahydrofolate--homocysteine methyltransferase</fullName>
    </alternativeName>
</protein>
<dbReference type="RefSeq" id="WP_154528298.1">
    <property type="nucleotide sequence ID" value="NZ_VUNH01000003.1"/>
</dbReference>
<evidence type="ECO:0000256" key="12">
    <source>
        <dbReference type="ARBA" id="ARBA00022691"/>
    </source>
</evidence>
<dbReference type="InterPro" id="IPR036589">
    <property type="entry name" value="HCY_dom_sf"/>
</dbReference>
<feature type="domain" description="B12-binding N-terminal" evidence="23">
    <location>
        <begin position="579"/>
        <end position="672"/>
    </location>
</feature>
<dbReference type="GO" id="GO:0046653">
    <property type="term" value="P:tetrahydrofolate metabolic process"/>
    <property type="evidence" value="ECO:0007669"/>
    <property type="project" value="TreeGrafter"/>
</dbReference>
<name>A0A6L5YCC2_9BACT</name>
<evidence type="ECO:0000256" key="17">
    <source>
        <dbReference type="ARBA" id="ARBA00025552"/>
    </source>
</evidence>
<dbReference type="GO" id="GO:0008705">
    <property type="term" value="F:methionine synthase activity"/>
    <property type="evidence" value="ECO:0007669"/>
    <property type="project" value="UniProtKB-EC"/>
</dbReference>
<dbReference type="GO" id="GO:0031419">
    <property type="term" value="F:cobalamin binding"/>
    <property type="evidence" value="ECO:0007669"/>
    <property type="project" value="UniProtKB-KW"/>
</dbReference>
<dbReference type="EC" id="2.1.1.13" evidence="6"/>
<dbReference type="Gene3D" id="3.20.20.20">
    <property type="entry name" value="Dihydropteroate synthase-like"/>
    <property type="match status" value="1"/>
</dbReference>
<comment type="pathway">
    <text evidence="4">Amino-acid biosynthesis; L-methionine biosynthesis via de novo pathway; L-methionine from L-homocysteine (MetH route): step 1/1.</text>
</comment>
<evidence type="ECO:0000313" key="25">
    <source>
        <dbReference type="Proteomes" id="UP000473699"/>
    </source>
</evidence>
<feature type="domain" description="Pterin-binding" evidence="21">
    <location>
        <begin position="309"/>
        <end position="553"/>
    </location>
</feature>
<feature type="domain" description="Hcy-binding" evidence="20">
    <location>
        <begin position="1"/>
        <end position="281"/>
    </location>
</feature>
<evidence type="ECO:0000259" key="23">
    <source>
        <dbReference type="PROSITE" id="PS51337"/>
    </source>
</evidence>
<evidence type="ECO:0000256" key="9">
    <source>
        <dbReference type="ARBA" id="ARBA00022605"/>
    </source>
</evidence>
<dbReference type="InterPro" id="IPR036594">
    <property type="entry name" value="Meth_synthase_dom"/>
</dbReference>
<evidence type="ECO:0000256" key="11">
    <source>
        <dbReference type="ARBA" id="ARBA00022679"/>
    </source>
</evidence>
<dbReference type="SMART" id="SM01018">
    <property type="entry name" value="B12-binding_2"/>
    <property type="match status" value="1"/>
</dbReference>
<dbReference type="Gene3D" id="3.20.20.330">
    <property type="entry name" value="Homocysteine-binding-like domain"/>
    <property type="match status" value="1"/>
</dbReference>
<keyword evidence="12" id="KW-0949">S-adenosyl-L-methionine</keyword>
<dbReference type="Pfam" id="PF02310">
    <property type="entry name" value="B12-binding"/>
    <property type="match status" value="1"/>
</dbReference>
<feature type="binding site" evidence="19">
    <location>
        <position position="267"/>
    </location>
    <ligand>
        <name>Zn(2+)</name>
        <dbReference type="ChEBI" id="CHEBI:29105"/>
    </ligand>
</feature>
<dbReference type="SUPFAM" id="SSF82282">
    <property type="entry name" value="Homocysteine S-methyltransferase"/>
    <property type="match status" value="1"/>
</dbReference>
<dbReference type="InterPro" id="IPR000489">
    <property type="entry name" value="Pterin-binding_dom"/>
</dbReference>
<evidence type="ECO:0000256" key="2">
    <source>
        <dbReference type="ARBA" id="ARBA00001947"/>
    </source>
</evidence>
<dbReference type="Pfam" id="PF02574">
    <property type="entry name" value="S-methyl_trans"/>
    <property type="match status" value="1"/>
</dbReference>
<feature type="binding site" evidence="19">
    <location>
        <position position="266"/>
    </location>
    <ligand>
        <name>Zn(2+)</name>
        <dbReference type="ChEBI" id="CHEBI:29105"/>
    </ligand>
</feature>
<comment type="cofactor">
    <cofactor evidence="2 19">
        <name>Zn(2+)</name>
        <dbReference type="ChEBI" id="CHEBI:29105"/>
    </cofactor>
</comment>
<keyword evidence="15" id="KW-0486">Methionine biosynthesis</keyword>
<dbReference type="Pfam" id="PF00809">
    <property type="entry name" value="Pterin_bind"/>
    <property type="match status" value="1"/>
</dbReference>
<evidence type="ECO:0000259" key="22">
    <source>
        <dbReference type="PROSITE" id="PS51332"/>
    </source>
</evidence>
<dbReference type="Pfam" id="PF02607">
    <property type="entry name" value="B12-binding_2"/>
    <property type="match status" value="1"/>
</dbReference>
<dbReference type="GO" id="GO:0005829">
    <property type="term" value="C:cytosol"/>
    <property type="evidence" value="ECO:0007669"/>
    <property type="project" value="TreeGrafter"/>
</dbReference>
<dbReference type="GO" id="GO:0046872">
    <property type="term" value="F:metal ion binding"/>
    <property type="evidence" value="ECO:0007669"/>
    <property type="project" value="UniProtKB-KW"/>
</dbReference>
<dbReference type="Gene3D" id="1.10.1240.10">
    <property type="entry name" value="Methionine synthase domain"/>
    <property type="match status" value="1"/>
</dbReference>
<dbReference type="PROSITE" id="PS51337">
    <property type="entry name" value="B12_BINDING_NTER"/>
    <property type="match status" value="1"/>
</dbReference>
<comment type="caution">
    <text evidence="24">The sequence shown here is derived from an EMBL/GenBank/DDBJ whole genome shotgun (WGS) entry which is preliminary data.</text>
</comment>
<dbReference type="EMBL" id="VUNH01000003">
    <property type="protein sequence ID" value="MST55197.1"/>
    <property type="molecule type" value="Genomic_DNA"/>
</dbReference>
<dbReference type="PROSITE" id="PS51332">
    <property type="entry name" value="B12_BINDING"/>
    <property type="match status" value="1"/>
</dbReference>
<evidence type="ECO:0000256" key="1">
    <source>
        <dbReference type="ARBA" id="ARBA00001700"/>
    </source>
</evidence>
<dbReference type="PANTHER" id="PTHR45833">
    <property type="entry name" value="METHIONINE SYNTHASE"/>
    <property type="match status" value="1"/>
</dbReference>
<reference evidence="24 25" key="1">
    <citation type="submission" date="2019-08" db="EMBL/GenBank/DDBJ databases">
        <title>In-depth cultivation of the pig gut microbiome towards novel bacterial diversity and tailored functional studies.</title>
        <authorList>
            <person name="Wylensek D."/>
            <person name="Hitch T.C.A."/>
            <person name="Clavel T."/>
        </authorList>
    </citation>
    <scope>NUCLEOTIDE SEQUENCE [LARGE SCALE GENOMIC DNA]</scope>
    <source>
        <strain evidence="24 25">SM-530-WT-4B</strain>
    </source>
</reference>
<proteinExistence type="inferred from homology"/>
<evidence type="ECO:0000256" key="6">
    <source>
        <dbReference type="ARBA" id="ARBA00012032"/>
    </source>
</evidence>
<feature type="binding site" evidence="19">
    <location>
        <position position="201"/>
    </location>
    <ligand>
        <name>Zn(2+)</name>
        <dbReference type="ChEBI" id="CHEBI:29105"/>
    </ligand>
</feature>
<feature type="domain" description="B12-binding" evidence="22">
    <location>
        <begin position="675"/>
        <end position="797"/>
    </location>
</feature>
<dbReference type="GO" id="GO:0050667">
    <property type="term" value="P:homocysteine metabolic process"/>
    <property type="evidence" value="ECO:0007669"/>
    <property type="project" value="TreeGrafter"/>
</dbReference>
<evidence type="ECO:0000256" key="7">
    <source>
        <dbReference type="ARBA" id="ARBA00013998"/>
    </source>
</evidence>
<dbReference type="SUPFAM" id="SSF47644">
    <property type="entry name" value="Methionine synthase domain"/>
    <property type="match status" value="1"/>
</dbReference>
<evidence type="ECO:0000256" key="16">
    <source>
        <dbReference type="ARBA" id="ARBA00023285"/>
    </source>
</evidence>
<comment type="function">
    <text evidence="17">Catalyzes the transfer of a methyl group from methyl-cobalamin to homocysteine, yielding enzyme-bound cob(I)alamin and methionine. Subsequently, remethylates the cofactor using methyltetrahydrofolate.</text>
</comment>
<evidence type="ECO:0000259" key="20">
    <source>
        <dbReference type="PROSITE" id="PS50970"/>
    </source>
</evidence>
<evidence type="ECO:0000256" key="5">
    <source>
        <dbReference type="ARBA" id="ARBA00010398"/>
    </source>
</evidence>
<dbReference type="SUPFAM" id="SSF52242">
    <property type="entry name" value="Cobalamin (vitamin B12)-binding domain"/>
    <property type="match status" value="1"/>
</dbReference>
<dbReference type="SUPFAM" id="SSF51717">
    <property type="entry name" value="Dihydropteroate synthetase-like"/>
    <property type="match status" value="1"/>
</dbReference>
<keyword evidence="14 19" id="KW-0862">Zinc</keyword>
<dbReference type="Proteomes" id="UP000473699">
    <property type="component" value="Unassembled WGS sequence"/>
</dbReference>
<dbReference type="PROSITE" id="PS50970">
    <property type="entry name" value="HCY"/>
    <property type="match status" value="1"/>
</dbReference>
<evidence type="ECO:0000256" key="10">
    <source>
        <dbReference type="ARBA" id="ARBA00022628"/>
    </source>
</evidence>
<dbReference type="GO" id="GO:0032259">
    <property type="term" value="P:methylation"/>
    <property type="evidence" value="ECO:0007669"/>
    <property type="project" value="UniProtKB-KW"/>
</dbReference>
<evidence type="ECO:0000259" key="21">
    <source>
        <dbReference type="PROSITE" id="PS50972"/>
    </source>
</evidence>
<evidence type="ECO:0000256" key="4">
    <source>
        <dbReference type="ARBA" id="ARBA00005178"/>
    </source>
</evidence>
<sequence>MMKGFDRVVMFDGAMGTMLQKKGLKLREIPESLNVIRPELIESIHREYFVAGSDFVQTNTFGANPYKLGGTGYETGQIVEAAAKIARRAADAFSGKGILLDIGPSGRAMAPVGDADFDEIYESVARQVRAGAELCDGILLETFTDLLEAKASALAALENSDKPVFLTMSFQADGRTFFGTPVEAMIMTFEGLGLSGLGVNCSLGPAQLAPIVKKLTAHSRVPVIVQPNAGLPVVRDGVSGWDVSPAEFAEWLGQFVEWGAAFVGGCCGTTPEFLAAAHDAIGDRRLRRREVAPLRGVCSATRVEPFDRTVVIGERLNPTGKKRLKQALYERDLDYVVLEAQKQKEQGAEVLDVNVGLPDVDEPAMLRDVVTELQGAVDLPLQLDSANAAALEAAARRYAGKPLLNSVSGKESSLASVLPVAKKYGACVLGLCFDDEGIPPTAEARLAVAQKIVGRAAALGIPKDDVFIDCLTLTASAQQDLALETIKAVRLVGERLGVKTTLGVSNVSFGLPRRPLINRTMLAAALANGLSAAIVNPGEKNVQETLAAWRVLSAQDRDAKGYIDYCAANPEETASAPRAAAVSDRGKFSGGLGEAVARGLKDEARACAAELVKKRPPLEIIEETLIPALDAVGRDYEAQKIYLPQLIKSADAAKAALEVVKAVLAGGQSGAPRSGPKVIVATVYGDVHDIGKNIVKVIMENYNFDVIDLGKDVSADAIVAAVKKTGAAVVGLSALMTTTVASMKETIAALRRECPEVRVIVGGAVLTPDLARHVGADRYARDAMDTVRAAEEFLSRK</sequence>
<keyword evidence="9" id="KW-0028">Amino-acid biosynthesis</keyword>
<dbReference type="InterPro" id="IPR050554">
    <property type="entry name" value="Met_Synthase/Corrinoid"/>
</dbReference>
<gene>
    <name evidence="24" type="ORF">FYJ74_03960</name>
</gene>
<dbReference type="InterPro" id="IPR003726">
    <property type="entry name" value="HCY_dom"/>
</dbReference>
<keyword evidence="10" id="KW-0846">Cobalamin</keyword>
<dbReference type="Gene3D" id="3.40.50.280">
    <property type="entry name" value="Cobalamin-binding domain"/>
    <property type="match status" value="1"/>
</dbReference>
<dbReference type="InterPro" id="IPR003759">
    <property type="entry name" value="Cbl-bd_cap"/>
</dbReference>
<accession>A0A6L5YCC2</accession>
<dbReference type="InterPro" id="IPR011005">
    <property type="entry name" value="Dihydropteroate_synth-like_sf"/>
</dbReference>
<dbReference type="PANTHER" id="PTHR45833:SF1">
    <property type="entry name" value="METHIONINE SYNTHASE"/>
    <property type="match status" value="1"/>
</dbReference>
<comment type="cofactor">
    <cofactor evidence="3">
        <name>methylcob(III)alamin</name>
        <dbReference type="ChEBI" id="CHEBI:28115"/>
    </cofactor>
</comment>
<evidence type="ECO:0000313" key="24">
    <source>
        <dbReference type="EMBL" id="MST55197.1"/>
    </source>
</evidence>
<dbReference type="UniPathway" id="UPA00051">
    <property type="reaction ID" value="UER00081"/>
</dbReference>
<evidence type="ECO:0000256" key="18">
    <source>
        <dbReference type="ARBA" id="ARBA00031040"/>
    </source>
</evidence>
<evidence type="ECO:0000256" key="19">
    <source>
        <dbReference type="PROSITE-ProRule" id="PRU00333"/>
    </source>
</evidence>
<keyword evidence="8 19" id="KW-0489">Methyltransferase</keyword>
<evidence type="ECO:0000256" key="14">
    <source>
        <dbReference type="ARBA" id="ARBA00022833"/>
    </source>
</evidence>
<organism evidence="24 25">
    <name type="scientific">Pyramidobacter porci</name>
    <dbReference type="NCBI Taxonomy" id="2605789"/>
    <lineage>
        <taxon>Bacteria</taxon>
        <taxon>Thermotogati</taxon>
        <taxon>Synergistota</taxon>
        <taxon>Synergistia</taxon>
        <taxon>Synergistales</taxon>
        <taxon>Dethiosulfovibrionaceae</taxon>
        <taxon>Pyramidobacter</taxon>
    </lineage>
</organism>
<dbReference type="InterPro" id="IPR006158">
    <property type="entry name" value="Cobalamin-bd"/>
</dbReference>
<comment type="catalytic activity">
    <reaction evidence="1">
        <text>(6S)-5-methyl-5,6,7,8-tetrahydrofolate + L-homocysteine = (6S)-5,6,7,8-tetrahydrofolate + L-methionine</text>
        <dbReference type="Rhea" id="RHEA:11172"/>
        <dbReference type="ChEBI" id="CHEBI:18608"/>
        <dbReference type="ChEBI" id="CHEBI:57453"/>
        <dbReference type="ChEBI" id="CHEBI:57844"/>
        <dbReference type="ChEBI" id="CHEBI:58199"/>
        <dbReference type="EC" id="2.1.1.13"/>
    </reaction>
</comment>
<dbReference type="AlphaFoldDB" id="A0A6L5YCC2"/>
<evidence type="ECO:0000256" key="15">
    <source>
        <dbReference type="ARBA" id="ARBA00023167"/>
    </source>
</evidence>
<comment type="similarity">
    <text evidence="5">Belongs to the vitamin-B12 dependent methionine synthase family.</text>
</comment>
<keyword evidence="13 19" id="KW-0479">Metal-binding</keyword>
<keyword evidence="11 19" id="KW-0808">Transferase</keyword>